<sequence length="225" mass="25958">MENNLDLLLQAKKGDDSAKEKLVEQNLGLVWSVARRFTGRGYDIEDLFQIGCIGLIKSIDKFDFDYDVKFSTYAVPLIQGEIRRFLRDYGAIKVSRSLKEMNSKVEQYRQRVIKEKGYEPEIEEIAAALSYDAGEIVMAMEASLEPESLDAPGVYSKTEEYSQEIVDHLSLMQMLERLEPEEQRLIQLRYFEDKTQSETGKLLGISQVQVSRQEKRILEKLKESV</sequence>
<dbReference type="RefSeq" id="WP_021944475.1">
    <property type="nucleotide sequence ID" value="NZ_JACOOX010000004.1"/>
</dbReference>
<dbReference type="NCBIfam" id="TIGR02937">
    <property type="entry name" value="sigma70-ECF"/>
    <property type="match status" value="1"/>
</dbReference>
<gene>
    <name evidence="6" type="ORF">H8S09_08165</name>
</gene>
<keyword evidence="1" id="KW-0805">Transcription regulation</keyword>
<dbReference type="PANTHER" id="PTHR30603">
    <property type="entry name" value="RNA POLYMERASE SIGMA FACTOR RPO"/>
    <property type="match status" value="1"/>
</dbReference>
<accession>A0A8I0AKX0</accession>
<dbReference type="GO" id="GO:0006352">
    <property type="term" value="P:DNA-templated transcription initiation"/>
    <property type="evidence" value="ECO:0007669"/>
    <property type="project" value="InterPro"/>
</dbReference>
<evidence type="ECO:0000259" key="5">
    <source>
        <dbReference type="PROSITE" id="PS00715"/>
    </source>
</evidence>
<dbReference type="GO" id="GO:0003677">
    <property type="term" value="F:DNA binding"/>
    <property type="evidence" value="ECO:0007669"/>
    <property type="project" value="UniProtKB-KW"/>
</dbReference>
<dbReference type="InterPro" id="IPR007630">
    <property type="entry name" value="RNA_pol_sigma70_r4"/>
</dbReference>
<dbReference type="Pfam" id="PF04539">
    <property type="entry name" value="Sigma70_r3"/>
    <property type="match status" value="1"/>
</dbReference>
<dbReference type="InterPro" id="IPR007627">
    <property type="entry name" value="RNA_pol_sigma70_r2"/>
</dbReference>
<evidence type="ECO:0000313" key="6">
    <source>
        <dbReference type="EMBL" id="MBC5662866.1"/>
    </source>
</evidence>
<dbReference type="InterPro" id="IPR050239">
    <property type="entry name" value="Sigma-70_RNA_pol_init_factors"/>
</dbReference>
<dbReference type="CDD" id="cd06171">
    <property type="entry name" value="Sigma70_r4"/>
    <property type="match status" value="1"/>
</dbReference>
<dbReference type="InterPro" id="IPR000943">
    <property type="entry name" value="RNA_pol_sigma70"/>
</dbReference>
<reference evidence="6 7" key="1">
    <citation type="submission" date="2020-08" db="EMBL/GenBank/DDBJ databases">
        <title>Genome public.</title>
        <authorList>
            <person name="Liu C."/>
            <person name="Sun Q."/>
        </authorList>
    </citation>
    <scope>NUCLEOTIDE SEQUENCE [LARGE SCALE GENOMIC DNA]</scope>
    <source>
        <strain evidence="6 7">NSJ-10</strain>
    </source>
</reference>
<evidence type="ECO:0000256" key="2">
    <source>
        <dbReference type="ARBA" id="ARBA00023082"/>
    </source>
</evidence>
<comment type="caution">
    <text evidence="6">The sequence shown here is derived from an EMBL/GenBank/DDBJ whole genome shotgun (WGS) entry which is preliminary data.</text>
</comment>
<evidence type="ECO:0000256" key="1">
    <source>
        <dbReference type="ARBA" id="ARBA00023015"/>
    </source>
</evidence>
<evidence type="ECO:0000256" key="3">
    <source>
        <dbReference type="ARBA" id="ARBA00023125"/>
    </source>
</evidence>
<dbReference type="InterPro" id="IPR007624">
    <property type="entry name" value="RNA_pol_sigma70_r3"/>
</dbReference>
<dbReference type="PRINTS" id="PR00046">
    <property type="entry name" value="SIGMA70FCT"/>
</dbReference>
<organism evidence="6 7">
    <name type="scientific">Coprococcus hominis</name>
    <name type="common">ex Liu et al. 2022</name>
    <dbReference type="NCBI Taxonomy" id="2763039"/>
    <lineage>
        <taxon>Bacteria</taxon>
        <taxon>Bacillati</taxon>
        <taxon>Bacillota</taxon>
        <taxon>Clostridia</taxon>
        <taxon>Lachnospirales</taxon>
        <taxon>Lachnospiraceae</taxon>
        <taxon>Coprococcus</taxon>
    </lineage>
</organism>
<dbReference type="GO" id="GO:0016987">
    <property type="term" value="F:sigma factor activity"/>
    <property type="evidence" value="ECO:0007669"/>
    <property type="project" value="UniProtKB-KW"/>
</dbReference>
<dbReference type="Gene3D" id="1.20.120.1810">
    <property type="match status" value="1"/>
</dbReference>
<name>A0A8I0AKX0_9FIRM</name>
<evidence type="ECO:0000313" key="7">
    <source>
        <dbReference type="Proteomes" id="UP000615234"/>
    </source>
</evidence>
<dbReference type="InterPro" id="IPR013324">
    <property type="entry name" value="RNA_pol_sigma_r3/r4-like"/>
</dbReference>
<dbReference type="Proteomes" id="UP000615234">
    <property type="component" value="Unassembled WGS sequence"/>
</dbReference>
<dbReference type="PROSITE" id="PS00715">
    <property type="entry name" value="SIGMA70_1"/>
    <property type="match status" value="1"/>
</dbReference>
<dbReference type="InterPro" id="IPR036388">
    <property type="entry name" value="WH-like_DNA-bd_sf"/>
</dbReference>
<dbReference type="SUPFAM" id="SSF88659">
    <property type="entry name" value="Sigma3 and sigma4 domains of RNA polymerase sigma factors"/>
    <property type="match status" value="2"/>
</dbReference>
<keyword evidence="2" id="KW-0731">Sigma factor</keyword>
<dbReference type="SUPFAM" id="SSF88946">
    <property type="entry name" value="Sigma2 domain of RNA polymerase sigma factors"/>
    <property type="match status" value="1"/>
</dbReference>
<proteinExistence type="predicted"/>
<dbReference type="InterPro" id="IPR013325">
    <property type="entry name" value="RNA_pol_sigma_r2"/>
</dbReference>
<keyword evidence="4" id="KW-0804">Transcription</keyword>
<feature type="domain" description="RNA polymerase sigma-70" evidence="5">
    <location>
        <begin position="46"/>
        <end position="59"/>
    </location>
</feature>
<dbReference type="EMBL" id="JACOOX010000004">
    <property type="protein sequence ID" value="MBC5662866.1"/>
    <property type="molecule type" value="Genomic_DNA"/>
</dbReference>
<keyword evidence="7" id="KW-1185">Reference proteome</keyword>
<dbReference type="AlphaFoldDB" id="A0A8I0AKX0"/>
<evidence type="ECO:0000256" key="4">
    <source>
        <dbReference type="ARBA" id="ARBA00023163"/>
    </source>
</evidence>
<keyword evidence="3" id="KW-0238">DNA-binding</keyword>
<dbReference type="Pfam" id="PF04545">
    <property type="entry name" value="Sigma70_r4"/>
    <property type="match status" value="1"/>
</dbReference>
<dbReference type="Pfam" id="PF04542">
    <property type="entry name" value="Sigma70_r2"/>
    <property type="match status" value="1"/>
</dbReference>
<dbReference type="InterPro" id="IPR014284">
    <property type="entry name" value="RNA_pol_sigma-70_dom"/>
</dbReference>
<dbReference type="Gene3D" id="1.10.10.10">
    <property type="entry name" value="Winged helix-like DNA-binding domain superfamily/Winged helix DNA-binding domain"/>
    <property type="match status" value="2"/>
</dbReference>
<dbReference type="PANTHER" id="PTHR30603:SF17">
    <property type="entry name" value="RNA POLYMERASE SIGMA-G FACTOR"/>
    <property type="match status" value="1"/>
</dbReference>
<protein>
    <submittedName>
        <fullName evidence="6">Sigma-70 family RNA polymerase sigma factor</fullName>
    </submittedName>
</protein>